<dbReference type="EMBL" id="JAGTJJ010000001">
    <property type="protein sequence ID" value="MDC3979035.1"/>
    <property type="molecule type" value="Genomic_DNA"/>
</dbReference>
<name>A0A9X3WY07_9BACT</name>
<accession>A0A9X3WY07</accession>
<sequence>MSSLLRAAFVRVPGQRDRIYVHRSNGTEVSWVFPTYGDELPHDLVHMVVEAAFGLKKGFWGRVDAGLDPARINDEANRKGGGSKYAGFGDDLEELLLAEGLAGAPWSDAEVSDAAILEVIASNCARAGIEAAAVLTTDRVREVRRVLPRLREQWRAFAGKGTITIVFDPQDPARGFAELLRA</sequence>
<evidence type="ECO:0000313" key="2">
    <source>
        <dbReference type="Proteomes" id="UP001151081"/>
    </source>
</evidence>
<comment type="caution">
    <text evidence="1">The sequence shown here is derived from an EMBL/GenBank/DDBJ whole genome shotgun (WGS) entry which is preliminary data.</text>
</comment>
<organism evidence="1 2">
    <name type="scientific">Polyangium jinanense</name>
    <dbReference type="NCBI Taxonomy" id="2829994"/>
    <lineage>
        <taxon>Bacteria</taxon>
        <taxon>Pseudomonadati</taxon>
        <taxon>Myxococcota</taxon>
        <taxon>Polyangia</taxon>
        <taxon>Polyangiales</taxon>
        <taxon>Polyangiaceae</taxon>
        <taxon>Polyangium</taxon>
    </lineage>
</organism>
<keyword evidence="2" id="KW-1185">Reference proteome</keyword>
<proteinExistence type="predicted"/>
<dbReference type="AlphaFoldDB" id="A0A9X3WY07"/>
<reference evidence="1 2" key="1">
    <citation type="submission" date="2021-04" db="EMBL/GenBank/DDBJ databases">
        <title>Genome analysis of Polyangium sp.</title>
        <authorList>
            <person name="Li Y."/>
            <person name="Wang J."/>
        </authorList>
    </citation>
    <scope>NUCLEOTIDE SEQUENCE [LARGE SCALE GENOMIC DNA]</scope>
    <source>
        <strain evidence="1 2">SDU14</strain>
    </source>
</reference>
<dbReference type="RefSeq" id="WP_272418561.1">
    <property type="nucleotide sequence ID" value="NZ_JAGTJJ010000001.1"/>
</dbReference>
<gene>
    <name evidence="1" type="ORF">KEG57_00900</name>
</gene>
<dbReference type="Proteomes" id="UP001151081">
    <property type="component" value="Unassembled WGS sequence"/>
</dbReference>
<protein>
    <submittedName>
        <fullName evidence="1">Uncharacterized protein</fullName>
    </submittedName>
</protein>
<evidence type="ECO:0000313" key="1">
    <source>
        <dbReference type="EMBL" id="MDC3979035.1"/>
    </source>
</evidence>